<evidence type="ECO:0000256" key="6">
    <source>
        <dbReference type="ARBA" id="ARBA00022763"/>
    </source>
</evidence>
<dbReference type="GO" id="GO:0006260">
    <property type="term" value="P:DNA replication"/>
    <property type="evidence" value="ECO:0007669"/>
    <property type="project" value="UniProtKB-KW"/>
</dbReference>
<dbReference type="InterPro" id="IPR020476">
    <property type="entry name" value="Nudix_hydrolase"/>
</dbReference>
<comment type="catalytic activity">
    <reaction evidence="10">
        <text>8-oxo-dGTP + H2O = 8-oxo-dGMP + diphosphate + H(+)</text>
        <dbReference type="Rhea" id="RHEA:31575"/>
        <dbReference type="ChEBI" id="CHEBI:15377"/>
        <dbReference type="ChEBI" id="CHEBI:15378"/>
        <dbReference type="ChEBI" id="CHEBI:33019"/>
        <dbReference type="ChEBI" id="CHEBI:63224"/>
        <dbReference type="ChEBI" id="CHEBI:77896"/>
        <dbReference type="EC" id="3.6.1.55"/>
    </reaction>
</comment>
<dbReference type="SUPFAM" id="SSF55811">
    <property type="entry name" value="Nudix"/>
    <property type="match status" value="1"/>
</dbReference>
<dbReference type="PRINTS" id="PR00502">
    <property type="entry name" value="NUDIXFAMILY"/>
</dbReference>
<dbReference type="InterPro" id="IPR047127">
    <property type="entry name" value="MutT-like"/>
</dbReference>
<evidence type="ECO:0000256" key="11">
    <source>
        <dbReference type="ARBA" id="ARBA00038905"/>
    </source>
</evidence>
<accession>A0A1M6EDE9</accession>
<dbReference type="EMBL" id="FQZS01000009">
    <property type="protein sequence ID" value="SHI83506.1"/>
    <property type="molecule type" value="Genomic_DNA"/>
</dbReference>
<evidence type="ECO:0000256" key="9">
    <source>
        <dbReference type="ARBA" id="ARBA00023204"/>
    </source>
</evidence>
<dbReference type="GO" id="GO:0035539">
    <property type="term" value="F:8-oxo-7,8-dihydrodeoxyguanosine triphosphate pyrophosphatase activity"/>
    <property type="evidence" value="ECO:0007669"/>
    <property type="project" value="UniProtKB-EC"/>
</dbReference>
<comment type="cofactor">
    <cofactor evidence="1">
        <name>Mg(2+)</name>
        <dbReference type="ChEBI" id="CHEBI:18420"/>
    </cofactor>
</comment>
<protein>
    <recommendedName>
        <fullName evidence="11">8-oxo-dGTP diphosphatase</fullName>
        <ecNumber evidence="11">3.6.1.55</ecNumber>
    </recommendedName>
</protein>
<dbReference type="PANTHER" id="PTHR47707">
    <property type="entry name" value="8-OXO-DGTP DIPHOSPHATASE"/>
    <property type="match status" value="1"/>
</dbReference>
<dbReference type="CDD" id="cd03425">
    <property type="entry name" value="NUDIX_MutT_NudA_like"/>
    <property type="match status" value="1"/>
</dbReference>
<evidence type="ECO:0000256" key="1">
    <source>
        <dbReference type="ARBA" id="ARBA00001946"/>
    </source>
</evidence>
<dbReference type="Gene3D" id="3.90.79.10">
    <property type="entry name" value="Nucleoside Triphosphate Pyrophosphohydrolase"/>
    <property type="match status" value="1"/>
</dbReference>
<organism evidence="14 15">
    <name type="scientific">Lutispora thermophila DSM 19022</name>
    <dbReference type="NCBI Taxonomy" id="1122184"/>
    <lineage>
        <taxon>Bacteria</taxon>
        <taxon>Bacillati</taxon>
        <taxon>Bacillota</taxon>
        <taxon>Clostridia</taxon>
        <taxon>Lutisporales</taxon>
        <taxon>Lutisporaceae</taxon>
        <taxon>Lutispora</taxon>
    </lineage>
</organism>
<dbReference type="GO" id="GO:0006281">
    <property type="term" value="P:DNA repair"/>
    <property type="evidence" value="ECO:0007669"/>
    <property type="project" value="UniProtKB-KW"/>
</dbReference>
<keyword evidence="5" id="KW-0479">Metal-binding</keyword>
<keyword evidence="15" id="KW-1185">Reference proteome</keyword>
<name>A0A1M6EDE9_9FIRM</name>
<keyword evidence="4" id="KW-0235">DNA replication</keyword>
<evidence type="ECO:0000256" key="12">
    <source>
        <dbReference type="RuleBase" id="RU003476"/>
    </source>
</evidence>
<dbReference type="AlphaFoldDB" id="A0A1M6EDE9"/>
<dbReference type="STRING" id="1122184.SAMN02745176_01508"/>
<dbReference type="PANTHER" id="PTHR47707:SF1">
    <property type="entry name" value="NUDIX HYDROLASE FAMILY PROTEIN"/>
    <property type="match status" value="1"/>
</dbReference>
<evidence type="ECO:0000256" key="7">
    <source>
        <dbReference type="ARBA" id="ARBA00022801"/>
    </source>
</evidence>
<feature type="domain" description="Nudix hydrolase" evidence="13">
    <location>
        <begin position="2"/>
        <end position="128"/>
    </location>
</feature>
<dbReference type="InterPro" id="IPR020084">
    <property type="entry name" value="NUDIX_hydrolase_CS"/>
</dbReference>
<dbReference type="PROSITE" id="PS51462">
    <property type="entry name" value="NUDIX"/>
    <property type="match status" value="1"/>
</dbReference>
<reference evidence="14 15" key="1">
    <citation type="submission" date="2016-11" db="EMBL/GenBank/DDBJ databases">
        <authorList>
            <person name="Jaros S."/>
            <person name="Januszkiewicz K."/>
            <person name="Wedrychowicz H."/>
        </authorList>
    </citation>
    <scope>NUCLEOTIDE SEQUENCE [LARGE SCALE GENOMIC DNA]</scope>
    <source>
        <strain evidence="14 15">DSM 19022</strain>
    </source>
</reference>
<evidence type="ECO:0000256" key="5">
    <source>
        <dbReference type="ARBA" id="ARBA00022723"/>
    </source>
</evidence>
<dbReference type="GO" id="GO:0044716">
    <property type="term" value="F:8-oxo-GDP phosphatase activity"/>
    <property type="evidence" value="ECO:0007669"/>
    <property type="project" value="TreeGrafter"/>
</dbReference>
<keyword evidence="8" id="KW-0460">Magnesium</keyword>
<dbReference type="PROSITE" id="PS00893">
    <property type="entry name" value="NUDIX_BOX"/>
    <property type="match status" value="1"/>
</dbReference>
<dbReference type="EC" id="3.6.1.55" evidence="11"/>
<evidence type="ECO:0000256" key="8">
    <source>
        <dbReference type="ARBA" id="ARBA00022842"/>
    </source>
</evidence>
<evidence type="ECO:0000256" key="10">
    <source>
        <dbReference type="ARBA" id="ARBA00035861"/>
    </source>
</evidence>
<keyword evidence="6" id="KW-0227">DNA damage</keyword>
<dbReference type="Pfam" id="PF00293">
    <property type="entry name" value="NUDIX"/>
    <property type="match status" value="1"/>
</dbReference>
<evidence type="ECO:0000259" key="13">
    <source>
        <dbReference type="PROSITE" id="PS51462"/>
    </source>
</evidence>
<sequence>MYIVKQVTAAIIKKDGKYLICQRGADDECGLLWEFPGGKLEEGETLEECIIREIKEELDLDIRVLDVFTTNVYHFDNKEVLFTVFNAEITGGTMKLNEHNDAKWVTLGELADYEFMPADIVFVEKLLKSYPEN</sequence>
<comment type="similarity">
    <text evidence="2 12">Belongs to the Nudix hydrolase family.</text>
</comment>
<dbReference type="Proteomes" id="UP000184442">
    <property type="component" value="Unassembled WGS sequence"/>
</dbReference>
<proteinExistence type="inferred from homology"/>
<keyword evidence="7 12" id="KW-0378">Hydrolase</keyword>
<keyword evidence="9" id="KW-0234">DNA repair</keyword>
<dbReference type="GO" id="GO:0044715">
    <property type="term" value="F:8-oxo-dGDP phosphatase activity"/>
    <property type="evidence" value="ECO:0007669"/>
    <property type="project" value="TreeGrafter"/>
</dbReference>
<gene>
    <name evidence="14" type="ORF">SAMN02745176_01508</name>
</gene>
<evidence type="ECO:0000256" key="2">
    <source>
        <dbReference type="ARBA" id="ARBA00005582"/>
    </source>
</evidence>
<evidence type="ECO:0000313" key="15">
    <source>
        <dbReference type="Proteomes" id="UP000184442"/>
    </source>
</evidence>
<dbReference type="GO" id="GO:0008413">
    <property type="term" value="F:8-oxo-7,8-dihydroguanosine triphosphate pyrophosphatase activity"/>
    <property type="evidence" value="ECO:0007669"/>
    <property type="project" value="TreeGrafter"/>
</dbReference>
<keyword evidence="3" id="KW-0515">Mutator protein</keyword>
<evidence type="ECO:0000256" key="3">
    <source>
        <dbReference type="ARBA" id="ARBA00022457"/>
    </source>
</evidence>
<evidence type="ECO:0000313" key="14">
    <source>
        <dbReference type="EMBL" id="SHI83506.1"/>
    </source>
</evidence>
<evidence type="ECO:0000256" key="4">
    <source>
        <dbReference type="ARBA" id="ARBA00022705"/>
    </source>
</evidence>
<dbReference type="InterPro" id="IPR000086">
    <property type="entry name" value="NUDIX_hydrolase_dom"/>
</dbReference>
<dbReference type="InterPro" id="IPR015797">
    <property type="entry name" value="NUDIX_hydrolase-like_dom_sf"/>
</dbReference>
<dbReference type="GO" id="GO:0046872">
    <property type="term" value="F:metal ion binding"/>
    <property type="evidence" value="ECO:0007669"/>
    <property type="project" value="UniProtKB-KW"/>
</dbReference>